<gene>
    <name evidence="2" type="ORF">I5U67_07945</name>
</gene>
<proteinExistence type="predicted"/>
<evidence type="ECO:0000313" key="3">
    <source>
        <dbReference type="Proteomes" id="UP000625930"/>
    </source>
</evidence>
<evidence type="ECO:0000313" key="2">
    <source>
        <dbReference type="EMBL" id="MBH1652097.1"/>
    </source>
</evidence>
<evidence type="ECO:0000256" key="1">
    <source>
        <dbReference type="SAM" id="MobiDB-lite"/>
    </source>
</evidence>
<feature type="region of interest" description="Disordered" evidence="1">
    <location>
        <begin position="19"/>
        <end position="47"/>
    </location>
</feature>
<accession>A0A6B8J028</accession>
<sequence length="121" mass="13226">MPIDRTSLPTPLIAVMRAELSRRGERARAGNSGAPASAPPPSSPRSLRAEVAGLVRGVDTQDPVAMRAARRRVIRAVLLAELGSELREYSQWQPMLDTLVDSLEANEDHREAFQALIRSVT</sequence>
<feature type="compositionally biased region" description="Basic and acidic residues" evidence="1">
    <location>
        <begin position="19"/>
        <end position="28"/>
    </location>
</feature>
<organism evidence="2 3">
    <name type="scientific">Stenotrophomonas maltophilia</name>
    <name type="common">Pseudomonas maltophilia</name>
    <name type="synonym">Xanthomonas maltophilia</name>
    <dbReference type="NCBI Taxonomy" id="40324"/>
    <lineage>
        <taxon>Bacteria</taxon>
        <taxon>Pseudomonadati</taxon>
        <taxon>Pseudomonadota</taxon>
        <taxon>Gammaproteobacteria</taxon>
        <taxon>Lysobacterales</taxon>
        <taxon>Lysobacteraceae</taxon>
        <taxon>Stenotrophomonas</taxon>
        <taxon>Stenotrophomonas maltophilia group</taxon>
    </lineage>
</organism>
<protein>
    <submittedName>
        <fullName evidence="2">Uncharacterized protein</fullName>
    </submittedName>
</protein>
<dbReference type="Proteomes" id="UP000625930">
    <property type="component" value="Unassembled WGS sequence"/>
</dbReference>
<name>A0A6B8J028_STEMA</name>
<dbReference type="AlphaFoldDB" id="A0A6B8J028"/>
<dbReference type="RefSeq" id="WP_154262666.1">
    <property type="nucleotide sequence ID" value="NZ_CP040438.1"/>
</dbReference>
<reference evidence="2" key="1">
    <citation type="submission" date="2020-11" db="EMBL/GenBank/DDBJ databases">
        <title>Enhanced detection system for hospital associated transmission using whole genome sequencing surveillance.</title>
        <authorList>
            <person name="Harrison L.H."/>
            <person name="Van Tyne D."/>
            <person name="Marsh J.W."/>
            <person name="Griffith M.P."/>
            <person name="Snyder D.J."/>
            <person name="Cooper V.S."/>
            <person name="Mustapha M."/>
        </authorList>
    </citation>
    <scope>NUCLEOTIDE SEQUENCE</scope>
    <source>
        <strain evidence="2">STEN00091</strain>
    </source>
</reference>
<comment type="caution">
    <text evidence="2">The sequence shown here is derived from an EMBL/GenBank/DDBJ whole genome shotgun (WGS) entry which is preliminary data.</text>
</comment>
<dbReference type="EMBL" id="JADUNP010000011">
    <property type="protein sequence ID" value="MBH1652097.1"/>
    <property type="molecule type" value="Genomic_DNA"/>
</dbReference>